<dbReference type="GO" id="GO:0050661">
    <property type="term" value="F:NADP binding"/>
    <property type="evidence" value="ECO:0007669"/>
    <property type="project" value="InterPro"/>
</dbReference>
<dbReference type="OrthoDB" id="66881at2759"/>
<evidence type="ECO:0000256" key="3">
    <source>
        <dbReference type="ARBA" id="ARBA00022857"/>
    </source>
</evidence>
<dbReference type="PANTHER" id="PTHR43098">
    <property type="entry name" value="L-ORNITHINE N(5)-MONOOXYGENASE-RELATED"/>
    <property type="match status" value="1"/>
</dbReference>
<dbReference type="InterPro" id="IPR050775">
    <property type="entry name" value="FAD-binding_Monooxygenases"/>
</dbReference>
<evidence type="ECO:0000256" key="1">
    <source>
        <dbReference type="ARBA" id="ARBA00022630"/>
    </source>
</evidence>
<dbReference type="EMBL" id="AZHA01000031">
    <property type="protein sequence ID" value="OAA37261.1"/>
    <property type="molecule type" value="Genomic_DNA"/>
</dbReference>
<name>A0A166YUB5_9HYPO</name>
<dbReference type="Gene3D" id="3.50.50.60">
    <property type="entry name" value="FAD/NAD(P)-binding domain"/>
    <property type="match status" value="2"/>
</dbReference>
<keyword evidence="6" id="KW-1185">Reference proteome</keyword>
<dbReference type="InterPro" id="IPR036188">
    <property type="entry name" value="FAD/NAD-bd_sf"/>
</dbReference>
<keyword evidence="3" id="KW-0521">NADP</keyword>
<keyword evidence="5" id="KW-0503">Monooxygenase</keyword>
<comment type="caution">
    <text evidence="5">The sequence shown here is derived from an EMBL/GenBank/DDBJ whole genome shotgun (WGS) entry which is preliminary data.</text>
</comment>
<dbReference type="SUPFAM" id="SSF51905">
    <property type="entry name" value="FAD/NAD(P)-binding domain"/>
    <property type="match status" value="2"/>
</dbReference>
<dbReference type="AlphaFoldDB" id="A0A166YUB5"/>
<evidence type="ECO:0000256" key="2">
    <source>
        <dbReference type="ARBA" id="ARBA00022827"/>
    </source>
</evidence>
<keyword evidence="2" id="KW-0274">FAD</keyword>
<proteinExistence type="predicted"/>
<organism evidence="5 6">
    <name type="scientific">Beauveria brongniartii RCEF 3172</name>
    <dbReference type="NCBI Taxonomy" id="1081107"/>
    <lineage>
        <taxon>Eukaryota</taxon>
        <taxon>Fungi</taxon>
        <taxon>Dikarya</taxon>
        <taxon>Ascomycota</taxon>
        <taxon>Pezizomycotina</taxon>
        <taxon>Sordariomycetes</taxon>
        <taxon>Hypocreomycetidae</taxon>
        <taxon>Hypocreales</taxon>
        <taxon>Cordycipitaceae</taxon>
        <taxon>Beauveria</taxon>
        <taxon>Beauveria brongniartii</taxon>
    </lineage>
</organism>
<dbReference type="InterPro" id="IPR020946">
    <property type="entry name" value="Flavin_mOase-like"/>
</dbReference>
<dbReference type="Pfam" id="PF00743">
    <property type="entry name" value="FMO-like"/>
    <property type="match status" value="1"/>
</dbReference>
<sequence>MSNKYFDAVVIGAGFGGIHNIRLLRELGLSVTAIERAPEIGGTWWYNTYPGCSSDTESYLYRYYWDEEDLLGYPWPNRYLRQPEILAYLKHVVTKHDLRKHIRLNTEVTSASWDDKTSHWCIETSTGERLVSRYLVAAAGTLSEKTVPDIPGMESFQGYMMHSSQWAPNIELSAKRVGVIGCGSTGVQIITAIASEVSSLVSFQRNPQYSIPARNGPVSPEERSSINAHYSEIIAGLWESRTGFGFTESTLPAMSVPAETRERIFEDLWRQGHGMTFMLGGFGDIVTNREANEEACKFMRKKISQTIKDPEKRRNLMPTEVFARRPVCDSGFYEACDRDNVQIVNCKETPITAITTSGIQTADGAIYELDIIIFATGFDAIEGSYTRFPIHGRGGKLLMDHWKGGAKSYFGLACSDFPNMFLVNGPQAPFANVPTVVHSTGEVMTELIKAAERARSANGDGGIIEALPEAEAKWGQMCAGSANATLFNTTSSWISGSNIKGRPVASRFFFGGLKPYKEAAREMIDNGYVGFGPFV</sequence>
<dbReference type="Proteomes" id="UP000076863">
    <property type="component" value="Unassembled WGS sequence"/>
</dbReference>
<evidence type="ECO:0000256" key="4">
    <source>
        <dbReference type="ARBA" id="ARBA00023002"/>
    </source>
</evidence>
<evidence type="ECO:0000313" key="5">
    <source>
        <dbReference type="EMBL" id="OAA37261.1"/>
    </source>
</evidence>
<evidence type="ECO:0000313" key="6">
    <source>
        <dbReference type="Proteomes" id="UP000076863"/>
    </source>
</evidence>
<dbReference type="GO" id="GO:0004499">
    <property type="term" value="F:N,N-dimethylaniline monooxygenase activity"/>
    <property type="evidence" value="ECO:0007669"/>
    <property type="project" value="InterPro"/>
</dbReference>
<protein>
    <submittedName>
        <fullName evidence="5">Cyclohexanone monooxygenase</fullName>
    </submittedName>
</protein>
<dbReference type="PANTHER" id="PTHR43098:SF5">
    <property type="entry name" value="DUAL-FUNCTIONAL MONOOXYGENASE_METHYLTRANSFERASE PSOF"/>
    <property type="match status" value="1"/>
</dbReference>
<reference evidence="5 6" key="1">
    <citation type="journal article" date="2016" name="Genome Biol. Evol.">
        <title>Divergent and convergent evolution of fungal pathogenicity.</title>
        <authorList>
            <person name="Shang Y."/>
            <person name="Xiao G."/>
            <person name="Zheng P."/>
            <person name="Cen K."/>
            <person name="Zhan S."/>
            <person name="Wang C."/>
        </authorList>
    </citation>
    <scope>NUCLEOTIDE SEQUENCE [LARGE SCALE GENOMIC DNA]</scope>
    <source>
        <strain evidence="5 6">RCEF 3172</strain>
    </source>
</reference>
<keyword evidence="1" id="KW-0285">Flavoprotein</keyword>
<accession>A0A166YUB5</accession>
<keyword evidence="4" id="KW-0560">Oxidoreductase</keyword>
<gene>
    <name evidence="5" type="ORF">BBO_07643</name>
</gene>
<dbReference type="GO" id="GO:0050660">
    <property type="term" value="F:flavin adenine dinucleotide binding"/>
    <property type="evidence" value="ECO:0007669"/>
    <property type="project" value="InterPro"/>
</dbReference>